<organism evidence="2 3">
    <name type="scientific">Spirosoma aureum</name>
    <dbReference type="NCBI Taxonomy" id="2692134"/>
    <lineage>
        <taxon>Bacteria</taxon>
        <taxon>Pseudomonadati</taxon>
        <taxon>Bacteroidota</taxon>
        <taxon>Cytophagia</taxon>
        <taxon>Cytophagales</taxon>
        <taxon>Cytophagaceae</taxon>
        <taxon>Spirosoma</taxon>
    </lineage>
</organism>
<sequence length="92" mass="10397">MKTIHFSLDLRSFFLGALTIIGVLILANFTAKGTNQPEPGQIDTRRFQAVSSERESIILDTRTGQFVILPSYLGQPRWIKADFDEIQTKAKK</sequence>
<dbReference type="KEGG" id="spib:G8759_18805"/>
<feature type="transmembrane region" description="Helical" evidence="1">
    <location>
        <begin position="12"/>
        <end position="31"/>
    </location>
</feature>
<keyword evidence="1" id="KW-0812">Transmembrane</keyword>
<evidence type="ECO:0000313" key="2">
    <source>
        <dbReference type="EMBL" id="QIP14516.1"/>
    </source>
</evidence>
<dbReference type="AlphaFoldDB" id="A0A6G9AQ99"/>
<dbReference type="EMBL" id="CP050063">
    <property type="protein sequence ID" value="QIP14516.1"/>
    <property type="molecule type" value="Genomic_DNA"/>
</dbReference>
<keyword evidence="1" id="KW-1133">Transmembrane helix</keyword>
<gene>
    <name evidence="2" type="ORF">G8759_18805</name>
</gene>
<accession>A0A6G9AQ99</accession>
<keyword evidence="1" id="KW-0472">Membrane</keyword>
<evidence type="ECO:0000256" key="1">
    <source>
        <dbReference type="SAM" id="Phobius"/>
    </source>
</evidence>
<dbReference type="Proteomes" id="UP000501802">
    <property type="component" value="Chromosome"/>
</dbReference>
<dbReference type="RefSeq" id="WP_167210725.1">
    <property type="nucleotide sequence ID" value="NZ_CP050063.1"/>
</dbReference>
<evidence type="ECO:0000313" key="3">
    <source>
        <dbReference type="Proteomes" id="UP000501802"/>
    </source>
</evidence>
<protein>
    <submittedName>
        <fullName evidence="2">Uncharacterized protein</fullName>
    </submittedName>
</protein>
<name>A0A6G9AQ99_9BACT</name>
<proteinExistence type="predicted"/>
<reference evidence="2 3" key="1">
    <citation type="submission" date="2020-03" db="EMBL/GenBank/DDBJ databases">
        <authorList>
            <person name="Kim M.K."/>
        </authorList>
    </citation>
    <scope>NUCLEOTIDE SEQUENCE [LARGE SCALE GENOMIC DNA]</scope>
    <source>
        <strain evidence="2 3">BT328</strain>
    </source>
</reference>
<keyword evidence="3" id="KW-1185">Reference proteome</keyword>